<dbReference type="GO" id="GO:0003700">
    <property type="term" value="F:DNA-binding transcription factor activity"/>
    <property type="evidence" value="ECO:0007669"/>
    <property type="project" value="TreeGrafter"/>
</dbReference>
<dbReference type="PANTHER" id="PTHR30136:SF33">
    <property type="entry name" value="TRANSCRIPTIONAL REGULATORY PROTEIN"/>
    <property type="match status" value="1"/>
</dbReference>
<dbReference type="PANTHER" id="PTHR30136">
    <property type="entry name" value="HELIX-TURN-HELIX TRANSCRIPTIONAL REGULATOR, ICLR FAMILY"/>
    <property type="match status" value="1"/>
</dbReference>
<evidence type="ECO:0000256" key="2">
    <source>
        <dbReference type="ARBA" id="ARBA00023125"/>
    </source>
</evidence>
<protein>
    <submittedName>
        <fullName evidence="6">IclR family transcriptional regulator</fullName>
    </submittedName>
</protein>
<dbReference type="Pfam" id="PF09339">
    <property type="entry name" value="HTH_IclR"/>
    <property type="match status" value="1"/>
</dbReference>
<dbReference type="InterPro" id="IPR050707">
    <property type="entry name" value="HTH_MetabolicPath_Reg"/>
</dbReference>
<dbReference type="EMBL" id="OCPC01000005">
    <property type="protein sequence ID" value="SOE18245.1"/>
    <property type="molecule type" value="Genomic_DNA"/>
</dbReference>
<dbReference type="RefSeq" id="WP_143439059.1">
    <property type="nucleotide sequence ID" value="NZ_OCPC01000005.1"/>
</dbReference>
<proteinExistence type="predicted"/>
<name>A0A286IDP8_9HYPH</name>
<dbReference type="SUPFAM" id="SSF46785">
    <property type="entry name" value="Winged helix' DNA-binding domain"/>
    <property type="match status" value="1"/>
</dbReference>
<dbReference type="SMART" id="SM00346">
    <property type="entry name" value="HTH_ICLR"/>
    <property type="match status" value="1"/>
</dbReference>
<keyword evidence="3" id="KW-0804">Transcription</keyword>
<feature type="domain" description="HTH iclR-type" evidence="4">
    <location>
        <begin position="18"/>
        <end position="80"/>
    </location>
</feature>
<evidence type="ECO:0000259" key="4">
    <source>
        <dbReference type="PROSITE" id="PS51077"/>
    </source>
</evidence>
<evidence type="ECO:0000313" key="7">
    <source>
        <dbReference type="Proteomes" id="UP000219465"/>
    </source>
</evidence>
<dbReference type="InterPro" id="IPR014757">
    <property type="entry name" value="Tscrpt_reg_IclR_C"/>
</dbReference>
<dbReference type="InterPro" id="IPR005471">
    <property type="entry name" value="Tscrpt_reg_IclR_N"/>
</dbReference>
<evidence type="ECO:0000256" key="1">
    <source>
        <dbReference type="ARBA" id="ARBA00023015"/>
    </source>
</evidence>
<keyword evidence="1" id="KW-0805">Transcription regulation</keyword>
<accession>A0A286IDP8</accession>
<dbReference type="OrthoDB" id="9807558at2"/>
<dbReference type="Gene3D" id="1.10.10.10">
    <property type="entry name" value="Winged helix-like DNA-binding domain superfamily/Winged helix DNA-binding domain"/>
    <property type="match status" value="1"/>
</dbReference>
<dbReference type="InterPro" id="IPR036388">
    <property type="entry name" value="WH-like_DNA-bd_sf"/>
</dbReference>
<dbReference type="PROSITE" id="PS51078">
    <property type="entry name" value="ICLR_ED"/>
    <property type="match status" value="1"/>
</dbReference>
<dbReference type="Proteomes" id="UP000219465">
    <property type="component" value="Unassembled WGS sequence"/>
</dbReference>
<keyword evidence="7" id="KW-1185">Reference proteome</keyword>
<organism evidence="6 7">
    <name type="scientific">Hoeflea halophila</name>
    <dbReference type="NCBI Taxonomy" id="714899"/>
    <lineage>
        <taxon>Bacteria</taxon>
        <taxon>Pseudomonadati</taxon>
        <taxon>Pseudomonadota</taxon>
        <taxon>Alphaproteobacteria</taxon>
        <taxon>Hyphomicrobiales</taxon>
        <taxon>Rhizobiaceae</taxon>
        <taxon>Hoeflea</taxon>
    </lineage>
</organism>
<evidence type="ECO:0000259" key="5">
    <source>
        <dbReference type="PROSITE" id="PS51078"/>
    </source>
</evidence>
<sequence>MTGDPDGSETDPADPKFVTALARGLGLLRCFRKNETELSNHAFVERTGLPKATVTRMTYTLCKLGYLVQSEPAGLYRLGPGVLRLGFGALASTDLKDRAEVELRDLCAGDNPNVAAAIAERHDLLAVYLVTHRAPSAILTAFYLGAQVPLFSTSVGRALLMGLSETRQEDLLRRAYDRATSDEERDRLAHGLARARADYQAYGFCTSFSEWRKEINGIAAPIVPLEGDRVFALNVGGVAFLNSAEELMETRAQRLLRAAHTLSLRPMDDD</sequence>
<dbReference type="GO" id="GO:0003677">
    <property type="term" value="F:DNA binding"/>
    <property type="evidence" value="ECO:0007669"/>
    <property type="project" value="UniProtKB-KW"/>
</dbReference>
<dbReference type="AlphaFoldDB" id="A0A286IDP8"/>
<feature type="domain" description="IclR-ED" evidence="5">
    <location>
        <begin position="81"/>
        <end position="268"/>
    </location>
</feature>
<dbReference type="GO" id="GO:0045892">
    <property type="term" value="P:negative regulation of DNA-templated transcription"/>
    <property type="evidence" value="ECO:0007669"/>
    <property type="project" value="TreeGrafter"/>
</dbReference>
<reference evidence="7" key="1">
    <citation type="submission" date="2017-08" db="EMBL/GenBank/DDBJ databases">
        <authorList>
            <person name="Varghese N."/>
            <person name="Submissions S."/>
        </authorList>
    </citation>
    <scope>NUCLEOTIDE SEQUENCE [LARGE SCALE GENOMIC DNA]</scope>
    <source>
        <strain evidence="7">KCTC 23107</strain>
    </source>
</reference>
<evidence type="ECO:0000256" key="3">
    <source>
        <dbReference type="ARBA" id="ARBA00023163"/>
    </source>
</evidence>
<keyword evidence="2" id="KW-0238">DNA-binding</keyword>
<dbReference type="InterPro" id="IPR029016">
    <property type="entry name" value="GAF-like_dom_sf"/>
</dbReference>
<dbReference type="SUPFAM" id="SSF55781">
    <property type="entry name" value="GAF domain-like"/>
    <property type="match status" value="1"/>
</dbReference>
<dbReference type="Gene3D" id="3.30.450.40">
    <property type="match status" value="1"/>
</dbReference>
<gene>
    <name evidence="6" type="ORF">SAMN05877838_3166</name>
</gene>
<dbReference type="InterPro" id="IPR036390">
    <property type="entry name" value="WH_DNA-bd_sf"/>
</dbReference>
<evidence type="ECO:0000313" key="6">
    <source>
        <dbReference type="EMBL" id="SOE18245.1"/>
    </source>
</evidence>
<dbReference type="PROSITE" id="PS51077">
    <property type="entry name" value="HTH_ICLR"/>
    <property type="match status" value="1"/>
</dbReference>
<dbReference type="Pfam" id="PF01614">
    <property type="entry name" value="IclR_C"/>
    <property type="match status" value="1"/>
</dbReference>